<sequence length="108" mass="12001">MHDQALNPTPSAYAYPLLIKHLLQTPLGQAPDQEIVYRGQKRLTYRTLGERIARLASGLSGLGAQHGSTVAVMDWDSHRYLECYFAIPMMGAVLQTVNVRLSPSEIAY</sequence>
<dbReference type="RefSeq" id="WP_149676738.1">
    <property type="nucleotide sequence ID" value="NZ_VTUZ01000087.1"/>
</dbReference>
<dbReference type="PANTHER" id="PTHR43767">
    <property type="entry name" value="LONG-CHAIN-FATTY-ACID--COA LIGASE"/>
    <property type="match status" value="1"/>
</dbReference>
<feature type="domain" description="AMP-dependent synthetase/ligase" evidence="1">
    <location>
        <begin position="28"/>
        <end position="108"/>
    </location>
</feature>
<dbReference type="AlphaFoldDB" id="A0A5B0G684"/>
<proteinExistence type="predicted"/>
<dbReference type="Gene3D" id="3.40.50.980">
    <property type="match status" value="1"/>
</dbReference>
<dbReference type="InterPro" id="IPR050237">
    <property type="entry name" value="ATP-dep_AMP-bd_enzyme"/>
</dbReference>
<feature type="non-terminal residue" evidence="2">
    <location>
        <position position="108"/>
    </location>
</feature>
<protein>
    <submittedName>
        <fullName evidence="2">AMP-binding protein</fullName>
    </submittedName>
</protein>
<evidence type="ECO:0000313" key="3">
    <source>
        <dbReference type="Proteomes" id="UP000325273"/>
    </source>
</evidence>
<evidence type="ECO:0000313" key="2">
    <source>
        <dbReference type="EMBL" id="KAA0997429.1"/>
    </source>
</evidence>
<dbReference type="Proteomes" id="UP000325273">
    <property type="component" value="Unassembled WGS sequence"/>
</dbReference>
<keyword evidence="3" id="KW-1185">Reference proteome</keyword>
<reference evidence="2 3" key="1">
    <citation type="submission" date="2019-08" db="EMBL/GenBank/DDBJ databases">
        <title>Paraburkholderia sp. DCY113.</title>
        <authorList>
            <person name="Kang J."/>
        </authorList>
    </citation>
    <scope>NUCLEOTIDE SEQUENCE [LARGE SCALE GENOMIC DNA]</scope>
    <source>
        <strain evidence="2 3">DCY113</strain>
    </source>
</reference>
<dbReference type="PANTHER" id="PTHR43767:SF11">
    <property type="entry name" value="MEDIUM-CHAIN-FATTY-ACID--COA LIGASE"/>
    <property type="match status" value="1"/>
</dbReference>
<dbReference type="Pfam" id="PF00501">
    <property type="entry name" value="AMP-binding"/>
    <property type="match status" value="1"/>
</dbReference>
<dbReference type="EMBL" id="VTUZ01000087">
    <property type="protein sequence ID" value="KAA0997429.1"/>
    <property type="molecule type" value="Genomic_DNA"/>
</dbReference>
<evidence type="ECO:0000259" key="1">
    <source>
        <dbReference type="Pfam" id="PF00501"/>
    </source>
</evidence>
<comment type="caution">
    <text evidence="2">The sequence shown here is derived from an EMBL/GenBank/DDBJ whole genome shotgun (WGS) entry which is preliminary data.</text>
</comment>
<dbReference type="SUPFAM" id="SSF56801">
    <property type="entry name" value="Acetyl-CoA synthetase-like"/>
    <property type="match status" value="1"/>
</dbReference>
<accession>A0A5B0G684</accession>
<dbReference type="InterPro" id="IPR000873">
    <property type="entry name" value="AMP-dep_synth/lig_dom"/>
</dbReference>
<gene>
    <name evidence="2" type="ORF">FVF58_49290</name>
</gene>
<name>A0A5B0G684_9BURK</name>
<organism evidence="2 3">
    <name type="scientific">Paraburkholderia panacisoli</name>
    <dbReference type="NCBI Taxonomy" id="2603818"/>
    <lineage>
        <taxon>Bacteria</taxon>
        <taxon>Pseudomonadati</taxon>
        <taxon>Pseudomonadota</taxon>
        <taxon>Betaproteobacteria</taxon>
        <taxon>Burkholderiales</taxon>
        <taxon>Burkholderiaceae</taxon>
        <taxon>Paraburkholderia</taxon>
    </lineage>
</organism>